<accession>A0AAP0ASN5</accession>
<gene>
    <name evidence="1" type="ORF">KSP39_PZI023769</name>
</gene>
<proteinExistence type="predicted"/>
<keyword evidence="2" id="KW-1185">Reference proteome</keyword>
<dbReference type="AlphaFoldDB" id="A0AAP0ASN5"/>
<protein>
    <submittedName>
        <fullName evidence="1">Uncharacterized protein</fullName>
    </submittedName>
</protein>
<name>A0AAP0ASN5_9ASPA</name>
<evidence type="ECO:0000313" key="2">
    <source>
        <dbReference type="Proteomes" id="UP001418222"/>
    </source>
</evidence>
<sequence length="97" mass="11617">MWSEWNKNMRMLGTKLNRAWYCEKLGRCGEDLASYQLKLARAVRPEAEQNDEQGNKLGHARRSLSWSTVGFSFSLCWRHRFLQEKVMQYRYRSHTSN</sequence>
<reference evidence="1 2" key="1">
    <citation type="journal article" date="2022" name="Nat. Plants">
        <title>Genomes of leafy and leafless Platanthera orchids illuminate the evolution of mycoheterotrophy.</title>
        <authorList>
            <person name="Li M.H."/>
            <person name="Liu K.W."/>
            <person name="Li Z."/>
            <person name="Lu H.C."/>
            <person name="Ye Q.L."/>
            <person name="Zhang D."/>
            <person name="Wang J.Y."/>
            <person name="Li Y.F."/>
            <person name="Zhong Z.M."/>
            <person name="Liu X."/>
            <person name="Yu X."/>
            <person name="Liu D.K."/>
            <person name="Tu X.D."/>
            <person name="Liu B."/>
            <person name="Hao Y."/>
            <person name="Liao X.Y."/>
            <person name="Jiang Y.T."/>
            <person name="Sun W.H."/>
            <person name="Chen J."/>
            <person name="Chen Y.Q."/>
            <person name="Ai Y."/>
            <person name="Zhai J.W."/>
            <person name="Wu S.S."/>
            <person name="Zhou Z."/>
            <person name="Hsiao Y.Y."/>
            <person name="Wu W.L."/>
            <person name="Chen Y.Y."/>
            <person name="Lin Y.F."/>
            <person name="Hsu J.L."/>
            <person name="Li C.Y."/>
            <person name="Wang Z.W."/>
            <person name="Zhao X."/>
            <person name="Zhong W.Y."/>
            <person name="Ma X.K."/>
            <person name="Ma L."/>
            <person name="Huang J."/>
            <person name="Chen G.Z."/>
            <person name="Huang M.Z."/>
            <person name="Huang L."/>
            <person name="Peng D.H."/>
            <person name="Luo Y.B."/>
            <person name="Zou S.Q."/>
            <person name="Chen S.P."/>
            <person name="Lan S."/>
            <person name="Tsai W.C."/>
            <person name="Van de Peer Y."/>
            <person name="Liu Z.J."/>
        </authorList>
    </citation>
    <scope>NUCLEOTIDE SEQUENCE [LARGE SCALE GENOMIC DNA]</scope>
    <source>
        <strain evidence="1">Lor287</strain>
    </source>
</reference>
<dbReference type="EMBL" id="JBBWWQ010000021">
    <property type="protein sequence ID" value="KAK8913792.1"/>
    <property type="molecule type" value="Genomic_DNA"/>
</dbReference>
<comment type="caution">
    <text evidence="1">The sequence shown here is derived from an EMBL/GenBank/DDBJ whole genome shotgun (WGS) entry which is preliminary data.</text>
</comment>
<evidence type="ECO:0000313" key="1">
    <source>
        <dbReference type="EMBL" id="KAK8913792.1"/>
    </source>
</evidence>
<dbReference type="Proteomes" id="UP001418222">
    <property type="component" value="Unassembled WGS sequence"/>
</dbReference>
<organism evidence="1 2">
    <name type="scientific">Platanthera zijinensis</name>
    <dbReference type="NCBI Taxonomy" id="2320716"/>
    <lineage>
        <taxon>Eukaryota</taxon>
        <taxon>Viridiplantae</taxon>
        <taxon>Streptophyta</taxon>
        <taxon>Embryophyta</taxon>
        <taxon>Tracheophyta</taxon>
        <taxon>Spermatophyta</taxon>
        <taxon>Magnoliopsida</taxon>
        <taxon>Liliopsida</taxon>
        <taxon>Asparagales</taxon>
        <taxon>Orchidaceae</taxon>
        <taxon>Orchidoideae</taxon>
        <taxon>Orchideae</taxon>
        <taxon>Orchidinae</taxon>
        <taxon>Platanthera</taxon>
    </lineage>
</organism>